<dbReference type="AlphaFoldDB" id="A0A0F9AAV8"/>
<dbReference type="InterPro" id="IPR036291">
    <property type="entry name" value="NAD(P)-bd_dom_sf"/>
</dbReference>
<dbReference type="SUPFAM" id="SSF51735">
    <property type="entry name" value="NAD(P)-binding Rossmann-fold domains"/>
    <property type="match status" value="1"/>
</dbReference>
<evidence type="ECO:0000313" key="2">
    <source>
        <dbReference type="EMBL" id="KKL06595.1"/>
    </source>
</evidence>
<dbReference type="InterPro" id="IPR001509">
    <property type="entry name" value="Epimerase_deHydtase"/>
</dbReference>
<evidence type="ECO:0000259" key="1">
    <source>
        <dbReference type="Pfam" id="PF01370"/>
    </source>
</evidence>
<dbReference type="Gene3D" id="3.40.50.720">
    <property type="entry name" value="NAD(P)-binding Rossmann-like Domain"/>
    <property type="match status" value="1"/>
</dbReference>
<comment type="caution">
    <text evidence="2">The sequence shown here is derived from an EMBL/GenBank/DDBJ whole genome shotgun (WGS) entry which is preliminary data.</text>
</comment>
<name>A0A0F9AAV8_9ZZZZ</name>
<feature type="non-terminal residue" evidence="2">
    <location>
        <position position="169"/>
    </location>
</feature>
<protein>
    <recommendedName>
        <fullName evidence="1">NAD-dependent epimerase/dehydratase domain-containing protein</fullName>
    </recommendedName>
</protein>
<sequence length="169" mass="18914">MKFVITGGAGFIGSHLAEYLISQSHSVEIIDNLHNANEESLKNLKSKIQFHKADILDFDILKKILKNSDGVFHHASLISVQESLQKPEEYYQVNVKGSENIFKLGLEFGFKIVFASSAAVYGNTSKLLIKEDSKKNSLNQYAETKIQAENIAQNYINSGAKIIGLRYFN</sequence>
<gene>
    <name evidence="2" type="ORF">LCGC14_2594480</name>
</gene>
<feature type="domain" description="NAD-dependent epimerase/dehydratase" evidence="1">
    <location>
        <begin position="4"/>
        <end position="169"/>
    </location>
</feature>
<organism evidence="2">
    <name type="scientific">marine sediment metagenome</name>
    <dbReference type="NCBI Taxonomy" id="412755"/>
    <lineage>
        <taxon>unclassified sequences</taxon>
        <taxon>metagenomes</taxon>
        <taxon>ecological metagenomes</taxon>
    </lineage>
</organism>
<dbReference type="Pfam" id="PF01370">
    <property type="entry name" value="Epimerase"/>
    <property type="match status" value="1"/>
</dbReference>
<dbReference type="PANTHER" id="PTHR43725">
    <property type="entry name" value="UDP-GLUCOSE 4-EPIMERASE"/>
    <property type="match status" value="1"/>
</dbReference>
<dbReference type="EMBL" id="LAZR01043642">
    <property type="protein sequence ID" value="KKL06595.1"/>
    <property type="molecule type" value="Genomic_DNA"/>
</dbReference>
<accession>A0A0F9AAV8</accession>
<reference evidence="2" key="1">
    <citation type="journal article" date="2015" name="Nature">
        <title>Complex archaea that bridge the gap between prokaryotes and eukaryotes.</title>
        <authorList>
            <person name="Spang A."/>
            <person name="Saw J.H."/>
            <person name="Jorgensen S.L."/>
            <person name="Zaremba-Niedzwiedzka K."/>
            <person name="Martijn J."/>
            <person name="Lind A.E."/>
            <person name="van Eijk R."/>
            <person name="Schleper C."/>
            <person name="Guy L."/>
            <person name="Ettema T.J."/>
        </authorList>
    </citation>
    <scope>NUCLEOTIDE SEQUENCE</scope>
</reference>
<proteinExistence type="predicted"/>